<keyword evidence="1" id="KW-1133">Transmembrane helix</keyword>
<evidence type="ECO:0000313" key="3">
    <source>
        <dbReference type="Proteomes" id="UP000184085"/>
    </source>
</evidence>
<protein>
    <recommendedName>
        <fullName evidence="4">50S ribosomal protein L35</fullName>
    </recommendedName>
</protein>
<evidence type="ECO:0008006" key="4">
    <source>
        <dbReference type="Google" id="ProtNLM"/>
    </source>
</evidence>
<dbReference type="AlphaFoldDB" id="A0A1M4N2D2"/>
<feature type="transmembrane region" description="Helical" evidence="1">
    <location>
        <begin position="7"/>
        <end position="28"/>
    </location>
</feature>
<reference evidence="3" key="1">
    <citation type="submission" date="2016-09" db="EMBL/GenBank/DDBJ databases">
        <authorList>
            <person name="Wibberg D."/>
        </authorList>
    </citation>
    <scope>NUCLEOTIDE SEQUENCE [LARGE SCALE GENOMIC DNA]</scope>
</reference>
<accession>A0A1M4N2D2</accession>
<dbReference type="RefSeq" id="WP_245780430.1">
    <property type="nucleotide sequence ID" value="NZ_FMJB01000063.1"/>
</dbReference>
<evidence type="ECO:0000313" key="2">
    <source>
        <dbReference type="EMBL" id="SCM69011.1"/>
    </source>
</evidence>
<feature type="transmembrane region" description="Helical" evidence="1">
    <location>
        <begin position="34"/>
        <end position="51"/>
    </location>
</feature>
<keyword evidence="1" id="KW-0472">Membrane</keyword>
<organism evidence="2 3">
    <name type="scientific">Donghicola eburneus</name>
    <dbReference type="NCBI Taxonomy" id="393278"/>
    <lineage>
        <taxon>Bacteria</taxon>
        <taxon>Pseudomonadati</taxon>
        <taxon>Pseudomonadota</taxon>
        <taxon>Alphaproteobacteria</taxon>
        <taxon>Rhodobacterales</taxon>
        <taxon>Roseobacteraceae</taxon>
        <taxon>Donghicola</taxon>
    </lineage>
</organism>
<gene>
    <name evidence="2" type="ORF">KARMA_3243</name>
</gene>
<evidence type="ECO:0000256" key="1">
    <source>
        <dbReference type="SAM" id="Phobius"/>
    </source>
</evidence>
<name>A0A1M4N2D2_9RHOB</name>
<keyword evidence="1" id="KW-0812">Transmembrane</keyword>
<proteinExistence type="predicted"/>
<keyword evidence="3" id="KW-1185">Reference proteome</keyword>
<dbReference type="Proteomes" id="UP000184085">
    <property type="component" value="Unassembled WGS sequence"/>
</dbReference>
<dbReference type="EMBL" id="FMJB01000063">
    <property type="protein sequence ID" value="SCM69011.1"/>
    <property type="molecule type" value="Genomic_DNA"/>
</dbReference>
<sequence>MGIDTDLALVVGLVIGAFAVPSIVSAYIDGRTPRVAMIAIVLSGVSLVYALKTHPNGYDVGDVPAAFASVIGRYLH</sequence>